<dbReference type="EMBL" id="JAJEQX010000019">
    <property type="protein sequence ID" value="MCC2254982.1"/>
    <property type="molecule type" value="Genomic_DNA"/>
</dbReference>
<dbReference type="Pfam" id="PF01418">
    <property type="entry name" value="HTH_6"/>
    <property type="match status" value="1"/>
</dbReference>
<dbReference type="InterPro" id="IPR001347">
    <property type="entry name" value="SIS_dom"/>
</dbReference>
<keyword evidence="3" id="KW-0804">Transcription</keyword>
<keyword evidence="1" id="KW-0805">Transcription regulation</keyword>
<name>A0ABS8FY51_9FIRM</name>
<evidence type="ECO:0000313" key="6">
    <source>
        <dbReference type="EMBL" id="MCC2254982.1"/>
    </source>
</evidence>
<keyword evidence="2" id="KW-0238">DNA-binding</keyword>
<evidence type="ECO:0000313" key="7">
    <source>
        <dbReference type="Proteomes" id="UP001198151"/>
    </source>
</evidence>
<evidence type="ECO:0000256" key="3">
    <source>
        <dbReference type="ARBA" id="ARBA00023163"/>
    </source>
</evidence>
<dbReference type="PROSITE" id="PS51464">
    <property type="entry name" value="SIS"/>
    <property type="match status" value="1"/>
</dbReference>
<dbReference type="InterPro" id="IPR036388">
    <property type="entry name" value="WH-like_DNA-bd_sf"/>
</dbReference>
<dbReference type="InterPro" id="IPR035472">
    <property type="entry name" value="RpiR-like_SIS"/>
</dbReference>
<protein>
    <submittedName>
        <fullName evidence="6">MurR/RpiR family transcriptional regulator</fullName>
    </submittedName>
</protein>
<reference evidence="6 7" key="1">
    <citation type="submission" date="2021-10" db="EMBL/GenBank/DDBJ databases">
        <title>Anaerobic single-cell dispensing facilitates the cultivation of human gut bacteria.</title>
        <authorList>
            <person name="Afrizal A."/>
        </authorList>
    </citation>
    <scope>NUCLEOTIDE SEQUENCE [LARGE SCALE GENOMIC DNA]</scope>
    <source>
        <strain evidence="6 7">CLA-AA-H200</strain>
    </source>
</reference>
<accession>A0ABS8FY51</accession>
<evidence type="ECO:0000259" key="4">
    <source>
        <dbReference type="PROSITE" id="PS51071"/>
    </source>
</evidence>
<dbReference type="SUPFAM" id="SSF46689">
    <property type="entry name" value="Homeodomain-like"/>
    <property type="match status" value="1"/>
</dbReference>
<dbReference type="PANTHER" id="PTHR30514">
    <property type="entry name" value="GLUCOKINASE"/>
    <property type="match status" value="1"/>
</dbReference>
<keyword evidence="7" id="KW-1185">Reference proteome</keyword>
<dbReference type="PROSITE" id="PS51071">
    <property type="entry name" value="HTH_RPIR"/>
    <property type="match status" value="1"/>
</dbReference>
<organism evidence="6 7">
    <name type="scientific">Ruminococcus turbiniformis</name>
    <dbReference type="NCBI Taxonomy" id="2881258"/>
    <lineage>
        <taxon>Bacteria</taxon>
        <taxon>Bacillati</taxon>
        <taxon>Bacillota</taxon>
        <taxon>Clostridia</taxon>
        <taxon>Eubacteriales</taxon>
        <taxon>Oscillospiraceae</taxon>
        <taxon>Ruminococcus</taxon>
    </lineage>
</organism>
<evidence type="ECO:0000256" key="2">
    <source>
        <dbReference type="ARBA" id="ARBA00023125"/>
    </source>
</evidence>
<dbReference type="InterPro" id="IPR000281">
    <property type="entry name" value="HTH_RpiR"/>
</dbReference>
<dbReference type="PANTHER" id="PTHR30514:SF1">
    <property type="entry name" value="HTH-TYPE TRANSCRIPTIONAL REGULATOR HEXR-RELATED"/>
    <property type="match status" value="1"/>
</dbReference>
<dbReference type="InterPro" id="IPR046348">
    <property type="entry name" value="SIS_dom_sf"/>
</dbReference>
<dbReference type="InterPro" id="IPR009057">
    <property type="entry name" value="Homeodomain-like_sf"/>
</dbReference>
<dbReference type="CDD" id="cd05013">
    <property type="entry name" value="SIS_RpiR"/>
    <property type="match status" value="1"/>
</dbReference>
<dbReference type="Gene3D" id="1.10.10.10">
    <property type="entry name" value="Winged helix-like DNA-binding domain superfamily/Winged helix DNA-binding domain"/>
    <property type="match status" value="1"/>
</dbReference>
<dbReference type="RefSeq" id="WP_227708121.1">
    <property type="nucleotide sequence ID" value="NZ_JAJEQX010000019.1"/>
</dbReference>
<proteinExistence type="predicted"/>
<dbReference type="InterPro" id="IPR047640">
    <property type="entry name" value="RpiR-like"/>
</dbReference>
<dbReference type="SUPFAM" id="SSF53697">
    <property type="entry name" value="SIS domain"/>
    <property type="match status" value="1"/>
</dbReference>
<dbReference type="Gene3D" id="3.40.50.10490">
    <property type="entry name" value="Glucose-6-phosphate isomerase like protein, domain 1"/>
    <property type="match status" value="1"/>
</dbReference>
<comment type="caution">
    <text evidence="6">The sequence shown here is derived from an EMBL/GenBank/DDBJ whole genome shotgun (WGS) entry which is preliminary data.</text>
</comment>
<dbReference type="Pfam" id="PF01380">
    <property type="entry name" value="SIS"/>
    <property type="match status" value="1"/>
</dbReference>
<dbReference type="Proteomes" id="UP001198151">
    <property type="component" value="Unassembled WGS sequence"/>
</dbReference>
<evidence type="ECO:0000256" key="1">
    <source>
        <dbReference type="ARBA" id="ARBA00023015"/>
    </source>
</evidence>
<evidence type="ECO:0000259" key="5">
    <source>
        <dbReference type="PROSITE" id="PS51464"/>
    </source>
</evidence>
<gene>
    <name evidence="6" type="ORF">LKD70_11215</name>
</gene>
<feature type="domain" description="SIS" evidence="5">
    <location>
        <begin position="135"/>
        <end position="274"/>
    </location>
</feature>
<feature type="domain" description="HTH rpiR-type" evidence="4">
    <location>
        <begin position="3"/>
        <end position="79"/>
    </location>
</feature>
<sequence>MKNNIVKQIGSGYADLRRSEKQAADYILKHLTEASELSLDRLARSADVSQPTVMRMLKALGFAGYKDFRYRLVAELAKEREDSASHGNGTRQIMYGYTLNEKDALEEIPLSVTMTTERMLEETMKNFSGRIYRRAVEALTGARLIDIYGVENSEVTAMDLLTKLLYLGLPCRHFSDGYLQQIAAGRLTPDDVAVGISYSGESKDTVDAMKAAKKAGACTIVITNFRESTISRYADILICTSQEQIFYGNSIFSRSTQILIVDMIYMGIISSDYDHYVKELNKCEKVVFGKAYGQGVKHGKPDGRK</sequence>